<dbReference type="PANTHER" id="PTHR42837:SF2">
    <property type="entry name" value="MEMBRANE METALLOPROTEASE ARASP2, CHLOROPLASTIC-RELATED"/>
    <property type="match status" value="1"/>
</dbReference>
<dbReference type="Gene3D" id="2.30.42.10">
    <property type="match status" value="1"/>
</dbReference>
<evidence type="ECO:0000259" key="12">
    <source>
        <dbReference type="PROSITE" id="PS50106"/>
    </source>
</evidence>
<keyword evidence="4 13" id="KW-0645">Protease</keyword>
<dbReference type="SUPFAM" id="SSF50156">
    <property type="entry name" value="PDZ domain-like"/>
    <property type="match status" value="1"/>
</dbReference>
<dbReference type="EMBL" id="LR130778">
    <property type="protein sequence ID" value="VDN46281.1"/>
    <property type="molecule type" value="Genomic_DNA"/>
</dbReference>
<evidence type="ECO:0000256" key="2">
    <source>
        <dbReference type="ARBA" id="ARBA00004141"/>
    </source>
</evidence>
<evidence type="ECO:0000256" key="11">
    <source>
        <dbReference type="SAM" id="Phobius"/>
    </source>
</evidence>
<dbReference type="GO" id="GO:0016020">
    <property type="term" value="C:membrane"/>
    <property type="evidence" value="ECO:0007669"/>
    <property type="project" value="UniProtKB-SubCell"/>
</dbReference>
<evidence type="ECO:0000256" key="9">
    <source>
        <dbReference type="ARBA" id="ARBA00023049"/>
    </source>
</evidence>
<dbReference type="Proteomes" id="UP000279029">
    <property type="component" value="Chromosome"/>
</dbReference>
<dbReference type="Pfam" id="PF17820">
    <property type="entry name" value="PDZ_6"/>
    <property type="match status" value="1"/>
</dbReference>
<feature type="transmembrane region" description="Helical" evidence="11">
    <location>
        <begin position="217"/>
        <end position="238"/>
    </location>
</feature>
<organism evidence="13 14">
    <name type="scientific">Petrocella atlantisensis</name>
    <dbReference type="NCBI Taxonomy" id="2173034"/>
    <lineage>
        <taxon>Bacteria</taxon>
        <taxon>Bacillati</taxon>
        <taxon>Bacillota</taxon>
        <taxon>Clostridia</taxon>
        <taxon>Lachnospirales</taxon>
        <taxon>Vallitaleaceae</taxon>
        <taxon>Petrocella</taxon>
    </lineage>
</organism>
<evidence type="ECO:0000313" key="13">
    <source>
        <dbReference type="EMBL" id="VDN46281.1"/>
    </source>
</evidence>
<accession>A0A3P7PSS8</accession>
<dbReference type="GO" id="GO:0004222">
    <property type="term" value="F:metalloendopeptidase activity"/>
    <property type="evidence" value="ECO:0007669"/>
    <property type="project" value="InterPro"/>
</dbReference>
<evidence type="ECO:0000256" key="7">
    <source>
        <dbReference type="ARBA" id="ARBA00022833"/>
    </source>
</evidence>
<comment type="subcellular location">
    <subcellularLocation>
        <location evidence="2">Membrane</location>
        <topology evidence="2">Multi-pass membrane protein</topology>
    </subcellularLocation>
</comment>
<keyword evidence="6" id="KW-0378">Hydrolase</keyword>
<feature type="transmembrane region" description="Helical" evidence="11">
    <location>
        <begin position="258"/>
        <end position="279"/>
    </location>
</feature>
<dbReference type="PANTHER" id="PTHR42837">
    <property type="entry name" value="REGULATOR OF SIGMA-E PROTEASE RSEP"/>
    <property type="match status" value="1"/>
</dbReference>
<gene>
    <name evidence="13" type="ORF">PATL70BA_0428</name>
</gene>
<evidence type="ECO:0000256" key="3">
    <source>
        <dbReference type="ARBA" id="ARBA00007931"/>
    </source>
</evidence>
<keyword evidence="10 11" id="KW-0472">Membrane</keyword>
<evidence type="ECO:0000256" key="5">
    <source>
        <dbReference type="ARBA" id="ARBA00022692"/>
    </source>
</evidence>
<keyword evidence="14" id="KW-1185">Reference proteome</keyword>
<feature type="transmembrane region" description="Helical" evidence="11">
    <location>
        <begin position="317"/>
        <end position="335"/>
    </location>
</feature>
<sequence>MSILISVLIFGLIVLIHELGHFLFARKAGILVEEFAIGMGPKIVGKKVGDTLYSIRAIPFGGFCRMLGEDQEVENDPRAYSSKSPWARFQVIFAGPLFNFILAFLFSIVYISLIGGTTSTITEVVEGYPAYESGIQPGDRIVGYNGRTVLTSKEVKIYLNSEKPTQMELTVKRGSEKISYVMEPNVGEDGIYRIGVNFALIDIKNPIEILKNAAIEIIFWIRIVIFSLGLLVTGGISGNDIAGPVGIVGEISSGYQESIQYGIKSVIATVSFYIVLLSANLGVMNLLPIPALDGGRIVFIAIEALRGKPIDPNKEGFIHFVGYVLLMILMVLILFNDIVKAAFS</sequence>
<dbReference type="InterPro" id="IPR004387">
    <property type="entry name" value="Pept_M50_Zn"/>
</dbReference>
<keyword evidence="5 11" id="KW-0812">Transmembrane</keyword>
<evidence type="ECO:0000256" key="10">
    <source>
        <dbReference type="ARBA" id="ARBA00023136"/>
    </source>
</evidence>
<evidence type="ECO:0000256" key="6">
    <source>
        <dbReference type="ARBA" id="ARBA00022801"/>
    </source>
</evidence>
<protein>
    <submittedName>
        <fullName evidence="13">RIP metalloprotease RseP</fullName>
    </submittedName>
</protein>
<name>A0A3P7PSS8_9FIRM</name>
<dbReference type="InterPro" id="IPR036034">
    <property type="entry name" value="PDZ_sf"/>
</dbReference>
<dbReference type="InterPro" id="IPR041489">
    <property type="entry name" value="PDZ_6"/>
</dbReference>
<reference evidence="13 14" key="1">
    <citation type="submission" date="2018-09" db="EMBL/GenBank/DDBJ databases">
        <authorList>
            <person name="Postec A."/>
        </authorList>
    </citation>
    <scope>NUCLEOTIDE SEQUENCE [LARGE SCALE GENOMIC DNA]</scope>
    <source>
        <strain evidence="13">70B-A</strain>
    </source>
</reference>
<evidence type="ECO:0000313" key="14">
    <source>
        <dbReference type="Proteomes" id="UP000279029"/>
    </source>
</evidence>
<dbReference type="InterPro" id="IPR008915">
    <property type="entry name" value="Peptidase_M50"/>
</dbReference>
<comment type="cofactor">
    <cofactor evidence="1">
        <name>Zn(2+)</name>
        <dbReference type="ChEBI" id="CHEBI:29105"/>
    </cofactor>
</comment>
<dbReference type="RefSeq" id="WP_125135818.1">
    <property type="nucleotide sequence ID" value="NZ_LR130778.1"/>
</dbReference>
<dbReference type="SMART" id="SM00228">
    <property type="entry name" value="PDZ"/>
    <property type="match status" value="1"/>
</dbReference>
<keyword evidence="9 13" id="KW-0482">Metalloprotease</keyword>
<keyword evidence="8 11" id="KW-1133">Transmembrane helix</keyword>
<comment type="similarity">
    <text evidence="3">Belongs to the peptidase M50B family.</text>
</comment>
<feature type="transmembrane region" description="Helical" evidence="11">
    <location>
        <begin position="91"/>
        <end position="113"/>
    </location>
</feature>
<dbReference type="CDD" id="cd06163">
    <property type="entry name" value="S2P-M50_PDZ_RseP-like"/>
    <property type="match status" value="1"/>
</dbReference>
<dbReference type="Pfam" id="PF02163">
    <property type="entry name" value="Peptidase_M50"/>
    <property type="match status" value="1"/>
</dbReference>
<keyword evidence="7" id="KW-0862">Zinc</keyword>
<dbReference type="InterPro" id="IPR001478">
    <property type="entry name" value="PDZ"/>
</dbReference>
<proteinExistence type="inferred from homology"/>
<dbReference type="GO" id="GO:0006508">
    <property type="term" value="P:proteolysis"/>
    <property type="evidence" value="ECO:0007669"/>
    <property type="project" value="UniProtKB-KW"/>
</dbReference>
<evidence type="ECO:0000256" key="8">
    <source>
        <dbReference type="ARBA" id="ARBA00022989"/>
    </source>
</evidence>
<dbReference type="OrthoDB" id="9782003at2"/>
<dbReference type="KEGG" id="cbar:PATL70BA_0428"/>
<evidence type="ECO:0000256" key="1">
    <source>
        <dbReference type="ARBA" id="ARBA00001947"/>
    </source>
</evidence>
<evidence type="ECO:0000256" key="4">
    <source>
        <dbReference type="ARBA" id="ARBA00022670"/>
    </source>
</evidence>
<dbReference type="PROSITE" id="PS50106">
    <property type="entry name" value="PDZ"/>
    <property type="match status" value="1"/>
</dbReference>
<feature type="domain" description="PDZ" evidence="12">
    <location>
        <begin position="111"/>
        <end position="173"/>
    </location>
</feature>
<dbReference type="AlphaFoldDB" id="A0A3P7PSS8"/>